<gene>
    <name evidence="2" type="ORF">BRCON_1696</name>
</gene>
<organism evidence="2 3">
    <name type="scientific">Sumerlaea chitinivorans</name>
    <dbReference type="NCBI Taxonomy" id="2250252"/>
    <lineage>
        <taxon>Bacteria</taxon>
        <taxon>Candidatus Sumerlaeota</taxon>
        <taxon>Candidatus Sumerlaeia</taxon>
        <taxon>Candidatus Sumerlaeales</taxon>
        <taxon>Candidatus Sumerlaeaceae</taxon>
        <taxon>Candidatus Sumerlaea</taxon>
    </lineage>
</organism>
<keyword evidence="1" id="KW-0812">Transmembrane</keyword>
<dbReference type="EMBL" id="CP030759">
    <property type="protein sequence ID" value="AXA36473.1"/>
    <property type="molecule type" value="Genomic_DNA"/>
</dbReference>
<reference evidence="2 3" key="1">
    <citation type="submission" date="2018-05" db="EMBL/GenBank/DDBJ databases">
        <title>A metagenomic window into the 2 km-deep terrestrial subsurface aquifer revealed taxonomically and functionally diverse microbial community comprising novel uncultured bacterial lineages.</title>
        <authorList>
            <person name="Kadnikov V.V."/>
            <person name="Mardanov A.V."/>
            <person name="Beletsky A.V."/>
            <person name="Banks D."/>
            <person name="Pimenov N.V."/>
            <person name="Frank Y.A."/>
            <person name="Karnachuk O.V."/>
            <person name="Ravin N.V."/>
        </authorList>
    </citation>
    <scope>NUCLEOTIDE SEQUENCE [LARGE SCALE GENOMIC DNA]</scope>
    <source>
        <strain evidence="2">BY</strain>
    </source>
</reference>
<proteinExistence type="predicted"/>
<dbReference type="KEGG" id="schv:BRCON_1696"/>
<accession>A0A2Z4Y7R8</accession>
<keyword evidence="1" id="KW-1133">Transmembrane helix</keyword>
<evidence type="ECO:0000256" key="1">
    <source>
        <dbReference type="SAM" id="Phobius"/>
    </source>
</evidence>
<evidence type="ECO:0000313" key="3">
    <source>
        <dbReference type="Proteomes" id="UP000262583"/>
    </source>
</evidence>
<dbReference type="Proteomes" id="UP000262583">
    <property type="component" value="Chromosome"/>
</dbReference>
<evidence type="ECO:0000313" key="2">
    <source>
        <dbReference type="EMBL" id="AXA36473.1"/>
    </source>
</evidence>
<feature type="transmembrane region" description="Helical" evidence="1">
    <location>
        <begin position="20"/>
        <end position="38"/>
    </location>
</feature>
<sequence length="47" mass="4816">MPPTKNAKGDSKSLVLAPHVAAVVDVKAAFILCAIGSGRKPAKLKES</sequence>
<keyword evidence="1" id="KW-0472">Membrane</keyword>
<name>A0A2Z4Y7R8_SUMC1</name>
<dbReference type="AlphaFoldDB" id="A0A2Z4Y7R8"/>
<protein>
    <submittedName>
        <fullName evidence="2">Uncharacterized protein</fullName>
    </submittedName>
</protein>